<dbReference type="AlphaFoldDB" id="A0A7W7AIS0"/>
<name>A0A7W7AIS0_9SPHN</name>
<dbReference type="Pfam" id="PF01075">
    <property type="entry name" value="Glyco_transf_9"/>
    <property type="match status" value="1"/>
</dbReference>
<dbReference type="SUPFAM" id="SSF53756">
    <property type="entry name" value="UDP-Glycosyltransferase/glycogen phosphorylase"/>
    <property type="match status" value="1"/>
</dbReference>
<keyword evidence="2" id="KW-1185">Reference proteome</keyword>
<organism evidence="1 2">
    <name type="scientific">Sphingomonas abaci</name>
    <dbReference type="NCBI Taxonomy" id="237611"/>
    <lineage>
        <taxon>Bacteria</taxon>
        <taxon>Pseudomonadati</taxon>
        <taxon>Pseudomonadota</taxon>
        <taxon>Alphaproteobacteria</taxon>
        <taxon>Sphingomonadales</taxon>
        <taxon>Sphingomonadaceae</taxon>
        <taxon>Sphingomonas</taxon>
    </lineage>
</organism>
<gene>
    <name evidence="1" type="ORF">GGQ96_001764</name>
</gene>
<dbReference type="InterPro" id="IPR002201">
    <property type="entry name" value="Glyco_trans_9"/>
</dbReference>
<evidence type="ECO:0008006" key="3">
    <source>
        <dbReference type="Google" id="ProtNLM"/>
    </source>
</evidence>
<evidence type="ECO:0000313" key="1">
    <source>
        <dbReference type="EMBL" id="MBB4617636.1"/>
    </source>
</evidence>
<dbReference type="Proteomes" id="UP000574769">
    <property type="component" value="Unassembled WGS sequence"/>
</dbReference>
<accession>A0A7W7AIS0</accession>
<dbReference type="Gene3D" id="3.40.50.2000">
    <property type="entry name" value="Glycogen Phosphorylase B"/>
    <property type="match status" value="1"/>
</dbReference>
<dbReference type="RefSeq" id="WP_184113671.1">
    <property type="nucleotide sequence ID" value="NZ_JACHNY010000003.1"/>
</dbReference>
<sequence>MRSGRHEAAWAIQLAELAARDPAARDDPRLPYHLRWVWDGRPFDGRDVLVRCYHGLGDTLQYARYLSALAARARSVTVEAQARLVPLLAQIADVTVVPFDLAAPRLPAECDIEITELPLALRLPPDGVAMPYLHWPAAALPAGTIGLCGQAGDWDPDRSIPPGLLAPLCAAHPVVMLTPGATDLPCRNPQGCPYDMAETAALVAGVDLVITVDTMIAHLAGALGRPTWLLLKAEPDWRWDPTRRDTPWYPAMRLYAQPRRGDWTSVLAAVRADLDAFSQSRSRRSLVAWPA</sequence>
<proteinExistence type="predicted"/>
<reference evidence="1 2" key="1">
    <citation type="submission" date="2020-08" db="EMBL/GenBank/DDBJ databases">
        <title>Genomic Encyclopedia of Type Strains, Phase IV (KMG-IV): sequencing the most valuable type-strain genomes for metagenomic binning, comparative biology and taxonomic classification.</title>
        <authorList>
            <person name="Goeker M."/>
        </authorList>
    </citation>
    <scope>NUCLEOTIDE SEQUENCE [LARGE SCALE GENOMIC DNA]</scope>
    <source>
        <strain evidence="1 2">DSM 15867</strain>
    </source>
</reference>
<dbReference type="EMBL" id="JACHNY010000003">
    <property type="protein sequence ID" value="MBB4617636.1"/>
    <property type="molecule type" value="Genomic_DNA"/>
</dbReference>
<dbReference type="GO" id="GO:0016757">
    <property type="term" value="F:glycosyltransferase activity"/>
    <property type="evidence" value="ECO:0007669"/>
    <property type="project" value="InterPro"/>
</dbReference>
<evidence type="ECO:0000313" key="2">
    <source>
        <dbReference type="Proteomes" id="UP000574769"/>
    </source>
</evidence>
<protein>
    <recommendedName>
        <fullName evidence="3">ADP-heptose--LPS heptosyltransferase</fullName>
    </recommendedName>
</protein>
<comment type="caution">
    <text evidence="1">The sequence shown here is derived from an EMBL/GenBank/DDBJ whole genome shotgun (WGS) entry which is preliminary data.</text>
</comment>